<organism evidence="1 4">
    <name type="scientific">Mycobacterium tuberculosis</name>
    <dbReference type="NCBI Taxonomy" id="1773"/>
    <lineage>
        <taxon>Bacteria</taxon>
        <taxon>Bacillati</taxon>
        <taxon>Actinomycetota</taxon>
        <taxon>Actinomycetes</taxon>
        <taxon>Mycobacteriales</taxon>
        <taxon>Mycobacteriaceae</taxon>
        <taxon>Mycobacterium</taxon>
        <taxon>Mycobacterium tuberculosis complex</taxon>
    </lineage>
</organism>
<reference evidence="3 4" key="1">
    <citation type="submission" date="2015-03" db="EMBL/GenBank/DDBJ databases">
        <authorList>
            <consortium name="Pathogen Informatics"/>
        </authorList>
    </citation>
    <scope>NUCLEOTIDE SEQUENCE [LARGE SCALE GENOMIC DNA]</scope>
    <source>
        <strain evidence="1 4">Bir 185</strain>
        <strain evidence="2 3">Bir 187</strain>
    </source>
</reference>
<dbReference type="EMBL" id="CNFU01000539">
    <property type="protein sequence ID" value="CKS04906.1"/>
    <property type="molecule type" value="Genomic_DNA"/>
</dbReference>
<sequence length="116" mass="11707">MSAEQTRSHTICWVSGSSRAGIAGGGSAGGGTTGGELIPRPVRMVASACSAALISSGANTWSATLLWYCPMSMVRAGSIRWLKKPLTMLVNTTPAVTSTGAPSIAARTRSALAAPA</sequence>
<protein>
    <submittedName>
        <fullName evidence="1">Uncharacterized protein</fullName>
    </submittedName>
</protein>
<evidence type="ECO:0000313" key="1">
    <source>
        <dbReference type="EMBL" id="CKR54103.1"/>
    </source>
</evidence>
<evidence type="ECO:0000313" key="3">
    <source>
        <dbReference type="Proteomes" id="UP000049023"/>
    </source>
</evidence>
<evidence type="ECO:0000313" key="4">
    <source>
        <dbReference type="Proteomes" id="UP000050164"/>
    </source>
</evidence>
<evidence type="ECO:0000313" key="2">
    <source>
        <dbReference type="EMBL" id="CKS04906.1"/>
    </source>
</evidence>
<dbReference type="AlphaFoldDB" id="A0A654ZVY3"/>
<dbReference type="Proteomes" id="UP000049023">
    <property type="component" value="Unassembled WGS sequence"/>
</dbReference>
<dbReference type="Proteomes" id="UP000050164">
    <property type="component" value="Unassembled WGS sequence"/>
</dbReference>
<proteinExistence type="predicted"/>
<accession>A0A654ZVY3</accession>
<name>A0A654ZVY3_MYCTX</name>
<gene>
    <name evidence="1" type="ORF">ERS027659_01670</name>
    <name evidence="2" type="ORF">ERS027661_02516</name>
</gene>
<dbReference type="EMBL" id="CNFT01000329">
    <property type="protein sequence ID" value="CKR54103.1"/>
    <property type="molecule type" value="Genomic_DNA"/>
</dbReference>